<dbReference type="EMBL" id="MFMA01000031">
    <property type="protein sequence ID" value="OGG73826.1"/>
    <property type="molecule type" value="Genomic_DNA"/>
</dbReference>
<evidence type="ECO:0000313" key="2">
    <source>
        <dbReference type="Proteomes" id="UP000178427"/>
    </source>
</evidence>
<dbReference type="AlphaFoldDB" id="A0A1F6EJM4"/>
<comment type="caution">
    <text evidence="1">The sequence shown here is derived from an EMBL/GenBank/DDBJ whole genome shotgun (WGS) entry which is preliminary data.</text>
</comment>
<dbReference type="Pfam" id="PF12570">
    <property type="entry name" value="DUF3750"/>
    <property type="match status" value="1"/>
</dbReference>
<dbReference type="InterPro" id="IPR022224">
    <property type="entry name" value="DUF3750"/>
</dbReference>
<dbReference type="Proteomes" id="UP000178427">
    <property type="component" value="Unassembled WGS sequence"/>
</dbReference>
<evidence type="ECO:0000313" key="1">
    <source>
        <dbReference type="EMBL" id="OGG73826.1"/>
    </source>
</evidence>
<gene>
    <name evidence="1" type="ORF">A3A40_03120</name>
</gene>
<proteinExistence type="predicted"/>
<reference evidence="1 2" key="1">
    <citation type="journal article" date="2016" name="Nat. Commun.">
        <title>Thousands of microbial genomes shed light on interconnected biogeochemical processes in an aquifer system.</title>
        <authorList>
            <person name="Anantharaman K."/>
            <person name="Brown C.T."/>
            <person name="Hug L.A."/>
            <person name="Sharon I."/>
            <person name="Castelle C.J."/>
            <person name="Probst A.J."/>
            <person name="Thomas B.C."/>
            <person name="Singh A."/>
            <person name="Wilkins M.J."/>
            <person name="Karaoz U."/>
            <person name="Brodie E.L."/>
            <person name="Williams K.H."/>
            <person name="Hubbard S.S."/>
            <person name="Banfield J.F."/>
        </authorList>
    </citation>
    <scope>NUCLEOTIDE SEQUENCE [LARGE SCALE GENOMIC DNA]</scope>
</reference>
<sequence>MTSSEFEALLRPDRYQVFLFTSLATVPFCFARHPWFVVNAKGAISRWEIFWQANRSPKSFVHLHKDFHAPAQGIEMFFYSNRYFFPSRLEGYIEGGEGSTAARMAELIVRSPESYQHNERYSLTSPNSITYVQSVLDAFPQCGLRLPWNCYSWAFRK</sequence>
<accession>A0A1F6EJM4</accession>
<protein>
    <submittedName>
        <fullName evidence="1">Uncharacterized protein</fullName>
    </submittedName>
</protein>
<name>A0A1F6EJM4_9BACT</name>
<organism evidence="1 2">
    <name type="scientific">Candidatus Kaiserbacteria bacterium RIFCSPLOWO2_01_FULL_54_20</name>
    <dbReference type="NCBI Taxonomy" id="1798513"/>
    <lineage>
        <taxon>Bacteria</taxon>
        <taxon>Candidatus Kaiseribacteriota</taxon>
    </lineage>
</organism>